<dbReference type="PROSITE" id="PS00893">
    <property type="entry name" value="NUDIX_BOX"/>
    <property type="match status" value="1"/>
</dbReference>
<feature type="compositionally biased region" description="Basic residues" evidence="5">
    <location>
        <begin position="213"/>
        <end position="227"/>
    </location>
</feature>
<dbReference type="SUPFAM" id="SSF55811">
    <property type="entry name" value="Nudix"/>
    <property type="match status" value="1"/>
</dbReference>
<evidence type="ECO:0000256" key="2">
    <source>
        <dbReference type="ARBA" id="ARBA00022723"/>
    </source>
</evidence>
<protein>
    <recommendedName>
        <fullName evidence="6">Nudix hydrolase domain-containing protein</fullName>
    </recommendedName>
</protein>
<keyword evidence="4" id="KW-0460">Magnesium</keyword>
<dbReference type="PROSITE" id="PS51462">
    <property type="entry name" value="NUDIX"/>
    <property type="match status" value="1"/>
</dbReference>
<dbReference type="InterPro" id="IPR000086">
    <property type="entry name" value="NUDIX_hydrolase_dom"/>
</dbReference>
<name>A0ABP9YTP4_9FUNG</name>
<evidence type="ECO:0000256" key="1">
    <source>
        <dbReference type="ARBA" id="ARBA00001946"/>
    </source>
</evidence>
<dbReference type="InterPro" id="IPR047198">
    <property type="entry name" value="DDP-like_NUDIX"/>
</dbReference>
<keyword evidence="8" id="KW-1185">Reference proteome</keyword>
<sequence length="497" mass="57676">MPFFKKKKKEKTAVTDASKRLPPDMVYSMEPRHGHAQDVVDENNVRQVAGCLPIDPVNKRFLLVTSSSNPGNWVIPKGGWEKDETQQQAAMRETWEEAGIKGVITRHIGVFAEKNKGVAKAHHWIYEMEIIEVTKKFPEQKKRERRWFTYEEARLVVKASFILDALSMSSLSPLSHPDCDSLQTTEKKKEKKKKKKPVSDEEESEEEDAEEKKRKKERKKEKKREKKERKLKEAEEGELSDVDENGIVLNNDQKLQRRRTRIDAAKAALQEETDTDNEDVEEKKKKKKKGKKGEISELQEQDMLFSANAPLGKFDVTPTNGEERYEPIVQQLQQTHISTPPIQQQRSVYPQQTLPPHTAPHHQPQPQPRSPPHHPPQQSLPHMSPPLMRPSQQGPNYQQQRPPQFSQQQQQPNYLNNPQRPMYNPQQQQRQPLFPPQGPNPQIRQYPQQPGSPGQQQRPMHPQQQQQQQQGAMYPQRPSNHYAQVRQGKHHVVEDSF</sequence>
<organism evidence="7 8">
    <name type="scientific">Mucor flavus</name>
    <dbReference type="NCBI Taxonomy" id="439312"/>
    <lineage>
        <taxon>Eukaryota</taxon>
        <taxon>Fungi</taxon>
        <taxon>Fungi incertae sedis</taxon>
        <taxon>Mucoromycota</taxon>
        <taxon>Mucoromycotina</taxon>
        <taxon>Mucoromycetes</taxon>
        <taxon>Mucorales</taxon>
        <taxon>Mucorineae</taxon>
        <taxon>Mucoraceae</taxon>
        <taxon>Mucor</taxon>
    </lineage>
</organism>
<feature type="region of interest" description="Disordered" evidence="5">
    <location>
        <begin position="172"/>
        <end position="497"/>
    </location>
</feature>
<dbReference type="PANTHER" id="PTHR12629">
    <property type="entry name" value="DIPHOSPHOINOSITOL POLYPHOSPHATE PHOSPHOHYDROLASE"/>
    <property type="match status" value="1"/>
</dbReference>
<dbReference type="EMBL" id="BAABUK010000007">
    <property type="protein sequence ID" value="GAA5810236.1"/>
    <property type="molecule type" value="Genomic_DNA"/>
</dbReference>
<evidence type="ECO:0000313" key="7">
    <source>
        <dbReference type="EMBL" id="GAA5810236.1"/>
    </source>
</evidence>
<feature type="compositionally biased region" description="Acidic residues" evidence="5">
    <location>
        <begin position="271"/>
        <end position="280"/>
    </location>
</feature>
<feature type="domain" description="Nudix hydrolase" evidence="6">
    <location>
        <begin position="44"/>
        <end position="170"/>
    </location>
</feature>
<evidence type="ECO:0000256" key="5">
    <source>
        <dbReference type="SAM" id="MobiDB-lite"/>
    </source>
</evidence>
<dbReference type="Gene3D" id="3.90.79.10">
    <property type="entry name" value="Nucleoside Triphosphate Pyrophosphohydrolase"/>
    <property type="match status" value="1"/>
</dbReference>
<dbReference type="Proteomes" id="UP001473302">
    <property type="component" value="Unassembled WGS sequence"/>
</dbReference>
<feature type="compositionally biased region" description="Acidic residues" evidence="5">
    <location>
        <begin position="235"/>
        <end position="244"/>
    </location>
</feature>
<keyword evidence="3" id="KW-0378">Hydrolase</keyword>
<comment type="caution">
    <text evidence="7">The sequence shown here is derived from an EMBL/GenBank/DDBJ whole genome shotgun (WGS) entry which is preliminary data.</text>
</comment>
<evidence type="ECO:0000313" key="8">
    <source>
        <dbReference type="Proteomes" id="UP001473302"/>
    </source>
</evidence>
<reference evidence="7 8" key="1">
    <citation type="submission" date="2024-04" db="EMBL/GenBank/DDBJ databases">
        <title>genome sequences of Mucor flavus KT1a and Helicostylum pulchrum KT1b strains isolated from the surface of a dry-aged beef.</title>
        <authorList>
            <person name="Toyotome T."/>
            <person name="Hosono M."/>
            <person name="Torimaru M."/>
            <person name="Fukuda K."/>
            <person name="Mikami N."/>
        </authorList>
    </citation>
    <scope>NUCLEOTIDE SEQUENCE [LARGE SCALE GENOMIC DNA]</scope>
    <source>
        <strain evidence="7 8">KT1a</strain>
    </source>
</reference>
<feature type="compositionally biased region" description="Polar residues" evidence="5">
    <location>
        <begin position="330"/>
        <end position="349"/>
    </location>
</feature>
<evidence type="ECO:0000256" key="4">
    <source>
        <dbReference type="ARBA" id="ARBA00022842"/>
    </source>
</evidence>
<comment type="cofactor">
    <cofactor evidence="1">
        <name>Mg(2+)</name>
        <dbReference type="ChEBI" id="CHEBI:18420"/>
    </cofactor>
</comment>
<dbReference type="InterPro" id="IPR020084">
    <property type="entry name" value="NUDIX_hydrolase_CS"/>
</dbReference>
<dbReference type="InterPro" id="IPR015797">
    <property type="entry name" value="NUDIX_hydrolase-like_dom_sf"/>
</dbReference>
<feature type="compositionally biased region" description="Pro residues" evidence="5">
    <location>
        <begin position="363"/>
        <end position="375"/>
    </location>
</feature>
<dbReference type="PANTHER" id="PTHR12629:SF0">
    <property type="entry name" value="DIPHOSPHOINOSITOL-POLYPHOSPHATE DIPHOSPHATASE"/>
    <property type="match status" value="1"/>
</dbReference>
<keyword evidence="2" id="KW-0479">Metal-binding</keyword>
<dbReference type="Pfam" id="PF00293">
    <property type="entry name" value="NUDIX"/>
    <property type="match status" value="1"/>
</dbReference>
<feature type="compositionally biased region" description="Low complexity" evidence="5">
    <location>
        <begin position="350"/>
        <end position="362"/>
    </location>
</feature>
<feature type="compositionally biased region" description="Low complexity" evidence="5">
    <location>
        <begin position="396"/>
        <end position="432"/>
    </location>
</feature>
<accession>A0ABP9YTP4</accession>
<feature type="compositionally biased region" description="Acidic residues" evidence="5">
    <location>
        <begin position="200"/>
        <end position="209"/>
    </location>
</feature>
<evidence type="ECO:0000259" key="6">
    <source>
        <dbReference type="PROSITE" id="PS51462"/>
    </source>
</evidence>
<proteinExistence type="predicted"/>
<feature type="compositionally biased region" description="Low complexity" evidence="5">
    <location>
        <begin position="444"/>
        <end position="478"/>
    </location>
</feature>
<dbReference type="CDD" id="cd04666">
    <property type="entry name" value="NUDIX_DIPP2_like_Nudt4"/>
    <property type="match status" value="1"/>
</dbReference>
<evidence type="ECO:0000256" key="3">
    <source>
        <dbReference type="ARBA" id="ARBA00022801"/>
    </source>
</evidence>
<gene>
    <name evidence="7" type="ORF">MFLAVUS_003656</name>
</gene>